<dbReference type="PANTHER" id="PTHR18962">
    <property type="entry name" value="COILED-COIL DOMAIN-CONTAINING PROTEIN 39"/>
    <property type="match status" value="1"/>
</dbReference>
<keyword evidence="8" id="KW-1185">Reference proteome</keyword>
<evidence type="ECO:0000256" key="1">
    <source>
        <dbReference type="ARBA" id="ARBA00005805"/>
    </source>
</evidence>
<dbReference type="GO" id="GO:0005576">
    <property type="term" value="C:extracellular region"/>
    <property type="evidence" value="ECO:0007669"/>
    <property type="project" value="GOC"/>
</dbReference>
<dbReference type="Proteomes" id="UP000677803">
    <property type="component" value="Unassembled WGS sequence"/>
</dbReference>
<feature type="coiled-coil region" evidence="5">
    <location>
        <begin position="667"/>
        <end position="701"/>
    </location>
</feature>
<dbReference type="PANTHER" id="PTHR18962:SF0">
    <property type="entry name" value="COILED-COIL DOMAIN-CONTAINING PROTEIN 39"/>
    <property type="match status" value="1"/>
</dbReference>
<dbReference type="EMBL" id="CAJRST010007779">
    <property type="protein sequence ID" value="CAG5896977.1"/>
    <property type="molecule type" value="Genomic_DNA"/>
</dbReference>
<dbReference type="AlphaFoldDB" id="A0A8S4AW74"/>
<dbReference type="GO" id="GO:0036159">
    <property type="term" value="P:inner dynein arm assembly"/>
    <property type="evidence" value="ECO:0007669"/>
    <property type="project" value="InterPro"/>
</dbReference>
<feature type="compositionally biased region" description="Basic and acidic residues" evidence="6">
    <location>
        <begin position="107"/>
        <end position="116"/>
    </location>
</feature>
<evidence type="ECO:0000256" key="6">
    <source>
        <dbReference type="SAM" id="MobiDB-lite"/>
    </source>
</evidence>
<dbReference type="Pfam" id="PF24161">
    <property type="entry name" value="CCDC39"/>
    <property type="match status" value="1"/>
</dbReference>
<accession>A0A8S4AW74</accession>
<comment type="function">
    <text evidence="4">Required for assembly of dynein regulatory complex (DRC) and inner dynein arm (IDA) complexes, which are responsible for ciliary beat regulation, thereby playing a central role in motility in cilia and flagella. Probably acts together with CCDC40 to form a molecular ruler that determines the 96 nanometer (nm) repeat length and arrangements of components in cilia and flagella. Not required for outer dynein arm complexes assembly.</text>
</comment>
<feature type="coiled-coil region" evidence="5">
    <location>
        <begin position="220"/>
        <end position="549"/>
    </location>
</feature>
<protein>
    <recommendedName>
        <fullName evidence="2">Coiled-coil domain-containing protein 39</fullName>
    </recommendedName>
</protein>
<evidence type="ECO:0000256" key="5">
    <source>
        <dbReference type="SAM" id="Coils"/>
    </source>
</evidence>
<dbReference type="OrthoDB" id="10259720at2759"/>
<reference evidence="7" key="1">
    <citation type="submission" date="2021-05" db="EMBL/GenBank/DDBJ databases">
        <authorList>
            <person name="Tigano A."/>
        </authorList>
    </citation>
    <scope>NUCLEOTIDE SEQUENCE</scope>
</reference>
<name>A0A8S4AW74_9TELE</name>
<proteinExistence type="inferred from homology"/>
<feature type="region of interest" description="Disordered" evidence="6">
    <location>
        <begin position="97"/>
        <end position="116"/>
    </location>
</feature>
<feature type="compositionally biased region" description="Low complexity" evidence="6">
    <location>
        <begin position="877"/>
        <end position="914"/>
    </location>
</feature>
<comment type="similarity">
    <text evidence="1">Belongs to the CCDC39 family.</text>
</comment>
<keyword evidence="3 5" id="KW-0175">Coiled coil</keyword>
<comment type="caution">
    <text evidence="7">The sequence shown here is derived from an EMBL/GenBank/DDBJ whole genome shotgun (WGS) entry which is preliminary data.</text>
</comment>
<evidence type="ECO:0000313" key="8">
    <source>
        <dbReference type="Proteomes" id="UP000677803"/>
    </source>
</evidence>
<evidence type="ECO:0000313" key="7">
    <source>
        <dbReference type="EMBL" id="CAG5896977.1"/>
    </source>
</evidence>
<gene>
    <name evidence="7" type="ORF">MMEN_LOCUS8026</name>
</gene>
<dbReference type="GO" id="GO:0060285">
    <property type="term" value="P:cilium-dependent cell motility"/>
    <property type="evidence" value="ECO:0007669"/>
    <property type="project" value="TreeGrafter"/>
</dbReference>
<evidence type="ECO:0000256" key="2">
    <source>
        <dbReference type="ARBA" id="ARBA00016725"/>
    </source>
</evidence>
<sequence length="955" mass="110179">MSSFIDKALFDMGWDKRFAIPELNAENRALLQQVHEQEMELMQVNNRLEGARNKKKDMAEWLKNAKQELENSEALLKAKERDLDLEKHLTALAERDSGRLTQQTAKTENELRSSEERKDMIESKLFKAKQKLEEFRHQMNWDQQTMEAFLEESSQKDEDTMAITKYAQQDEQKIKSLTVNIEKKTLEAHEKRKALDKELTETISAQIALDKTAESLHQANVETQQLIQQFENSIRQMKQQDAELQQCALQVAQGNQSIRERNTTIAEKKHLLDIMRNNNRETERKITITNKKAAKMRQVLKEQENQCIRLQSELDGRKCSLDRTTSEVESLTAQISRMKKDLQDNNEKLKEARAYNNALEEKLNLVTQTALSEKETAAQMEQILKEEELAIKELNARMGDLIEELSRQKDHLQAVKRKERDYVAQVSRSKTTIACLERQHRKLDKELTRQMSTMNKQDIEITMLKRKLARLQGNVDSDEKEILDTKIAEMTKDLEDKKRTARTLGGSLKECEDDIRCLRKEVRKSEAQKRDLTDKVEELMLLCNTSEKELKRFKLKKEDNMVEHKMIKLGVKRVRDMLYNKADCVLSLEKRKLELHRAMKEKEEEIEEYIKIVSQQLKISEQERQKLSAGLNEKLTKVNKMRKHFEVMELSMAPPEGEEEKSQAYYITKAAQEKEELRQKGDELDAKIRKMELETKALENTIRLFDSRSAAFRQSLSKVDKSSPEYQENLKLEEQLRATEETLKYKKHQVQELQLDLQDMNNTLESLLQEKQEEKDKIAHQQSLIGKLNKEVTSLQEKIDRATKQCSTLIKEIRSAKSTREETLEEKDIRLKEVNEFSKSLDRMLSEAMEEDPGLRAVLENYYQQAGLTLPAPPSAPSSRRSSATNSPASSSSLRAPLSSASSSPRSSGLPSPSMNTVVLGLELPLASPPLTTSRCSGSSGSSRSSRGSEKSKNL</sequence>
<dbReference type="GO" id="GO:0060287">
    <property type="term" value="P:epithelial cilium movement involved in determination of left/right asymmetry"/>
    <property type="evidence" value="ECO:0007669"/>
    <property type="project" value="TreeGrafter"/>
</dbReference>
<feature type="region of interest" description="Disordered" evidence="6">
    <location>
        <begin position="869"/>
        <end position="955"/>
    </location>
</feature>
<feature type="compositionally biased region" description="Low complexity" evidence="6">
    <location>
        <begin position="934"/>
        <end position="946"/>
    </location>
</feature>
<evidence type="ECO:0000256" key="4">
    <source>
        <dbReference type="ARBA" id="ARBA00045182"/>
    </source>
</evidence>
<evidence type="ECO:0000256" key="3">
    <source>
        <dbReference type="ARBA" id="ARBA00023054"/>
    </source>
</evidence>
<organism evidence="7 8">
    <name type="scientific">Menidia menidia</name>
    <name type="common">Atlantic silverside</name>
    <dbReference type="NCBI Taxonomy" id="238744"/>
    <lineage>
        <taxon>Eukaryota</taxon>
        <taxon>Metazoa</taxon>
        <taxon>Chordata</taxon>
        <taxon>Craniata</taxon>
        <taxon>Vertebrata</taxon>
        <taxon>Euteleostomi</taxon>
        <taxon>Actinopterygii</taxon>
        <taxon>Neopterygii</taxon>
        <taxon>Teleostei</taxon>
        <taxon>Neoteleostei</taxon>
        <taxon>Acanthomorphata</taxon>
        <taxon>Ovalentaria</taxon>
        <taxon>Atherinomorphae</taxon>
        <taxon>Atheriniformes</taxon>
        <taxon>Atherinopsidae</taxon>
        <taxon>Menidiinae</taxon>
        <taxon>Menidia</taxon>
    </lineage>
</organism>
<dbReference type="GO" id="GO:0005930">
    <property type="term" value="C:axoneme"/>
    <property type="evidence" value="ECO:0007669"/>
    <property type="project" value="InterPro"/>
</dbReference>
<feature type="coiled-coil region" evidence="5">
    <location>
        <begin position="729"/>
        <end position="819"/>
    </location>
</feature>
<dbReference type="InterPro" id="IPR033290">
    <property type="entry name" value="CCDC39"/>
</dbReference>
<feature type="coiled-coil region" evidence="5">
    <location>
        <begin position="585"/>
        <end position="612"/>
    </location>
</feature>